<organism evidence="5 6">
    <name type="scientific">Aeromicrobium halocynthiae</name>
    <dbReference type="NCBI Taxonomy" id="560557"/>
    <lineage>
        <taxon>Bacteria</taxon>
        <taxon>Bacillati</taxon>
        <taxon>Actinomycetota</taxon>
        <taxon>Actinomycetes</taxon>
        <taxon>Propionibacteriales</taxon>
        <taxon>Nocardioidaceae</taxon>
        <taxon>Aeromicrobium</taxon>
    </lineage>
</organism>
<evidence type="ECO:0000313" key="5">
    <source>
        <dbReference type="EMBL" id="GAA2084079.1"/>
    </source>
</evidence>
<keyword evidence="6" id="KW-1185">Reference proteome</keyword>
<keyword evidence="2" id="KW-0238">DNA-binding</keyword>
<dbReference type="InterPro" id="IPR039422">
    <property type="entry name" value="MarR/SlyA-like"/>
</dbReference>
<dbReference type="PROSITE" id="PS01117">
    <property type="entry name" value="HTH_MARR_1"/>
    <property type="match status" value="1"/>
</dbReference>
<reference evidence="5 6" key="1">
    <citation type="journal article" date="2019" name="Int. J. Syst. Evol. Microbiol.">
        <title>The Global Catalogue of Microorganisms (GCM) 10K type strain sequencing project: providing services to taxonomists for standard genome sequencing and annotation.</title>
        <authorList>
            <consortium name="The Broad Institute Genomics Platform"/>
            <consortium name="The Broad Institute Genome Sequencing Center for Infectious Disease"/>
            <person name="Wu L."/>
            <person name="Ma J."/>
        </authorList>
    </citation>
    <scope>NUCLEOTIDE SEQUENCE [LARGE SCALE GENOMIC DNA]</scope>
    <source>
        <strain evidence="5 6">JCM 15749</strain>
    </source>
</reference>
<dbReference type="InterPro" id="IPR000835">
    <property type="entry name" value="HTH_MarR-typ"/>
</dbReference>
<evidence type="ECO:0000256" key="1">
    <source>
        <dbReference type="ARBA" id="ARBA00023015"/>
    </source>
</evidence>
<evidence type="ECO:0000313" key="6">
    <source>
        <dbReference type="Proteomes" id="UP001501480"/>
    </source>
</evidence>
<dbReference type="InterPro" id="IPR036388">
    <property type="entry name" value="WH-like_DNA-bd_sf"/>
</dbReference>
<dbReference type="PANTHER" id="PTHR33164">
    <property type="entry name" value="TRANSCRIPTIONAL REGULATOR, MARR FAMILY"/>
    <property type="match status" value="1"/>
</dbReference>
<dbReference type="SMART" id="SM00347">
    <property type="entry name" value="HTH_MARR"/>
    <property type="match status" value="1"/>
</dbReference>
<dbReference type="EMBL" id="BAAAPY010000012">
    <property type="protein sequence ID" value="GAA2084079.1"/>
    <property type="molecule type" value="Genomic_DNA"/>
</dbReference>
<comment type="caution">
    <text evidence="5">The sequence shown here is derived from an EMBL/GenBank/DDBJ whole genome shotgun (WGS) entry which is preliminary data.</text>
</comment>
<dbReference type="InterPro" id="IPR023187">
    <property type="entry name" value="Tscrpt_reg_MarR-type_CS"/>
</dbReference>
<dbReference type="SUPFAM" id="SSF46785">
    <property type="entry name" value="Winged helix' DNA-binding domain"/>
    <property type="match status" value="1"/>
</dbReference>
<dbReference type="InterPro" id="IPR036390">
    <property type="entry name" value="WH_DNA-bd_sf"/>
</dbReference>
<name>A0ABN2W5T2_9ACTN</name>
<dbReference type="Gene3D" id="1.10.10.10">
    <property type="entry name" value="Winged helix-like DNA-binding domain superfamily/Winged helix DNA-binding domain"/>
    <property type="match status" value="1"/>
</dbReference>
<keyword evidence="3" id="KW-0804">Transcription</keyword>
<evidence type="ECO:0000259" key="4">
    <source>
        <dbReference type="PROSITE" id="PS50995"/>
    </source>
</evidence>
<dbReference type="RefSeq" id="WP_344329644.1">
    <property type="nucleotide sequence ID" value="NZ_BAAAPY010000012.1"/>
</dbReference>
<dbReference type="Proteomes" id="UP001501480">
    <property type="component" value="Unassembled WGS sequence"/>
</dbReference>
<evidence type="ECO:0000256" key="2">
    <source>
        <dbReference type="ARBA" id="ARBA00023125"/>
    </source>
</evidence>
<dbReference type="PRINTS" id="PR00598">
    <property type="entry name" value="HTHMARR"/>
</dbReference>
<proteinExistence type="predicted"/>
<evidence type="ECO:0000256" key="3">
    <source>
        <dbReference type="ARBA" id="ARBA00023163"/>
    </source>
</evidence>
<dbReference type="PROSITE" id="PS50995">
    <property type="entry name" value="HTH_MARR_2"/>
    <property type="match status" value="1"/>
</dbReference>
<protein>
    <recommendedName>
        <fullName evidence="4">HTH marR-type domain-containing protein</fullName>
    </recommendedName>
</protein>
<feature type="domain" description="HTH marR-type" evidence="4">
    <location>
        <begin position="5"/>
        <end position="142"/>
    </location>
</feature>
<gene>
    <name evidence="5" type="ORF">GCM10009821_26730</name>
</gene>
<sequence length="156" mass="17231">MDSNRTSLHERLELFVQLLMSRVHAQGLDQLVDLDLSLSQARTLFAVAQQARPLPIAEVAAAIGLSPAAAGRTVDSLVRLGALERRESSDDRRVKLVQVTPRGFDFVDAQFEHKRRALRDVADRLSPSDAERLDEVLGHILAGDALAVPHHQEEQS</sequence>
<dbReference type="Pfam" id="PF12802">
    <property type="entry name" value="MarR_2"/>
    <property type="match status" value="1"/>
</dbReference>
<dbReference type="PANTHER" id="PTHR33164:SF43">
    <property type="entry name" value="HTH-TYPE TRANSCRIPTIONAL REPRESSOR YETL"/>
    <property type="match status" value="1"/>
</dbReference>
<keyword evidence="1" id="KW-0805">Transcription regulation</keyword>
<accession>A0ABN2W5T2</accession>